<dbReference type="EMBL" id="SSTE01008830">
    <property type="protein sequence ID" value="KAA0054413.1"/>
    <property type="molecule type" value="Genomic_DNA"/>
</dbReference>
<reference evidence="3 4" key="1">
    <citation type="submission" date="2019-08" db="EMBL/GenBank/DDBJ databases">
        <title>Draft genome sequences of two oriental melons (Cucumis melo L. var makuwa).</title>
        <authorList>
            <person name="Kwon S.-Y."/>
        </authorList>
    </citation>
    <scope>NUCLEOTIDE SEQUENCE [LARGE SCALE GENOMIC DNA]</scope>
    <source>
        <strain evidence="4">cv. Chang Bougi</strain>
        <strain evidence="3">cv. SW 3</strain>
        <tissue evidence="2">Leaf</tissue>
    </source>
</reference>
<dbReference type="EMBL" id="SSTD01019234">
    <property type="protein sequence ID" value="TYJ96840.1"/>
    <property type="molecule type" value="Genomic_DNA"/>
</dbReference>
<evidence type="ECO:0000313" key="3">
    <source>
        <dbReference type="Proteomes" id="UP000321393"/>
    </source>
</evidence>
<comment type="caution">
    <text evidence="2">The sequence shown here is derived from an EMBL/GenBank/DDBJ whole genome shotgun (WGS) entry which is preliminary data.</text>
</comment>
<evidence type="ECO:0000313" key="1">
    <source>
        <dbReference type="EMBL" id="KAA0054413.1"/>
    </source>
</evidence>
<dbReference type="Proteomes" id="UP000321393">
    <property type="component" value="Unassembled WGS sequence"/>
</dbReference>
<dbReference type="Proteomes" id="UP000321947">
    <property type="component" value="Unassembled WGS sequence"/>
</dbReference>
<gene>
    <name evidence="2" type="ORF">E5676_scaffold2750G00380</name>
    <name evidence="1" type="ORF">E6C27_scaffold24G001630</name>
</gene>
<evidence type="ECO:0000313" key="2">
    <source>
        <dbReference type="EMBL" id="TYJ96840.1"/>
    </source>
</evidence>
<evidence type="ECO:0000313" key="4">
    <source>
        <dbReference type="Proteomes" id="UP000321947"/>
    </source>
</evidence>
<accession>A0A5D3BAG4</accession>
<proteinExistence type="predicted"/>
<name>A0A5D3BAG4_CUCMM</name>
<sequence>MAANVTEATMVDTAITLFFGSKIGKEEAVQGRIETKEKEIEEISLAGETKRGEAFSCGRREPTIVPLSSFATAHSYLMGGSRIICEVALLEGEEKMEEGRLEDEMLRNIGGNENFMTWAWDTRLFMSASTTMYCTGKSLLICNIVLHVARLDDVLRHPADVEGWKHLDSEFPDFTSDPRKGRVQKGIRHVPYASVIARRSGYEVE</sequence>
<organism evidence="2 4">
    <name type="scientific">Cucumis melo var. makuwa</name>
    <name type="common">Oriental melon</name>
    <dbReference type="NCBI Taxonomy" id="1194695"/>
    <lineage>
        <taxon>Eukaryota</taxon>
        <taxon>Viridiplantae</taxon>
        <taxon>Streptophyta</taxon>
        <taxon>Embryophyta</taxon>
        <taxon>Tracheophyta</taxon>
        <taxon>Spermatophyta</taxon>
        <taxon>Magnoliopsida</taxon>
        <taxon>eudicotyledons</taxon>
        <taxon>Gunneridae</taxon>
        <taxon>Pentapetalae</taxon>
        <taxon>rosids</taxon>
        <taxon>fabids</taxon>
        <taxon>Cucurbitales</taxon>
        <taxon>Cucurbitaceae</taxon>
        <taxon>Benincaseae</taxon>
        <taxon>Cucumis</taxon>
    </lineage>
</organism>
<protein>
    <submittedName>
        <fullName evidence="2">Uncharacterized protein</fullName>
    </submittedName>
</protein>
<dbReference type="AlphaFoldDB" id="A0A5D3BAG4"/>